<evidence type="ECO:0000256" key="3">
    <source>
        <dbReference type="ARBA" id="ARBA00012257"/>
    </source>
</evidence>
<dbReference type="AlphaFoldDB" id="A0A1G7QY35"/>
<comment type="pathway">
    <text evidence="2">Purine metabolism; urate degradation; (S)-allantoin from urate: step 3/3.</text>
</comment>
<evidence type="ECO:0000256" key="4">
    <source>
        <dbReference type="ARBA" id="ARBA00022631"/>
    </source>
</evidence>
<protein>
    <recommendedName>
        <fullName evidence="3">2-oxo-4-hydroxy-4-carboxy-5-ureidoimidazoline decarboxylase</fullName>
        <ecNumber evidence="3">4.1.1.97</ecNumber>
    </recommendedName>
</protein>
<dbReference type="SUPFAM" id="SSF158694">
    <property type="entry name" value="UraD-Like"/>
    <property type="match status" value="1"/>
</dbReference>
<dbReference type="GO" id="GO:0051997">
    <property type="term" value="F:2-oxo-4-hydroxy-4-carboxy-5-ureidoimidazoline decarboxylase activity"/>
    <property type="evidence" value="ECO:0007669"/>
    <property type="project" value="UniProtKB-EC"/>
</dbReference>
<dbReference type="STRING" id="1550231.SAMN05660662_0031"/>
<sequence length="165" mass="17690">MQLAAFNALPAGEAGDLVRSCARIPSFVTALTAARPYGGVDELMVVARTAAAAWTDDEVDAALADHPRIGERPTGAGASGAMSGREQAGVDPADDELRRRLADGNRRYEERFGRIYLVRAAGRTGPELLDLLEQRLTHDPATELAVTREQLAEIALLRLEGQITP</sequence>
<dbReference type="Proteomes" id="UP000199406">
    <property type="component" value="Unassembled WGS sequence"/>
</dbReference>
<feature type="domain" description="Oxo-4-hydroxy-4-carboxy-5-ureidoimidazoline decarboxylase" evidence="8">
    <location>
        <begin position="7"/>
        <end position="160"/>
    </location>
</feature>
<evidence type="ECO:0000259" key="8">
    <source>
        <dbReference type="Pfam" id="PF09349"/>
    </source>
</evidence>
<dbReference type="EC" id="4.1.1.97" evidence="3"/>
<keyword evidence="6" id="KW-0456">Lyase</keyword>
<dbReference type="GO" id="GO:0019628">
    <property type="term" value="P:urate catabolic process"/>
    <property type="evidence" value="ECO:0007669"/>
    <property type="project" value="TreeGrafter"/>
</dbReference>
<evidence type="ECO:0000256" key="6">
    <source>
        <dbReference type="ARBA" id="ARBA00023239"/>
    </source>
</evidence>
<evidence type="ECO:0000313" key="9">
    <source>
        <dbReference type="EMBL" id="SDG02580.1"/>
    </source>
</evidence>
<evidence type="ECO:0000256" key="7">
    <source>
        <dbReference type="SAM" id="MobiDB-lite"/>
    </source>
</evidence>
<keyword evidence="10" id="KW-1185">Reference proteome</keyword>
<evidence type="ECO:0000256" key="5">
    <source>
        <dbReference type="ARBA" id="ARBA00022793"/>
    </source>
</evidence>
<dbReference type="GO" id="GO:0006144">
    <property type="term" value="P:purine nucleobase metabolic process"/>
    <property type="evidence" value="ECO:0007669"/>
    <property type="project" value="UniProtKB-KW"/>
</dbReference>
<proteinExistence type="predicted"/>
<gene>
    <name evidence="9" type="ORF">SAMN05660662_0031</name>
</gene>
<dbReference type="InterPro" id="IPR018020">
    <property type="entry name" value="OHCU_decarboxylase"/>
</dbReference>
<dbReference type="PANTHER" id="PTHR43466">
    <property type="entry name" value="2-OXO-4-HYDROXY-4-CARBOXY-5-UREIDOIMIDAZOLINE DECARBOXYLASE-RELATED"/>
    <property type="match status" value="1"/>
</dbReference>
<name>A0A1G7QY35_9ACTN</name>
<evidence type="ECO:0000256" key="2">
    <source>
        <dbReference type="ARBA" id="ARBA00004754"/>
    </source>
</evidence>
<organism evidence="9 10">
    <name type="scientific">Blastococcus aurantiacus</name>
    <dbReference type="NCBI Taxonomy" id="1550231"/>
    <lineage>
        <taxon>Bacteria</taxon>
        <taxon>Bacillati</taxon>
        <taxon>Actinomycetota</taxon>
        <taxon>Actinomycetes</taxon>
        <taxon>Geodermatophilales</taxon>
        <taxon>Geodermatophilaceae</taxon>
        <taxon>Blastococcus</taxon>
    </lineage>
</organism>
<reference evidence="10" key="1">
    <citation type="submission" date="2016-10" db="EMBL/GenBank/DDBJ databases">
        <authorList>
            <person name="Varghese N."/>
            <person name="Submissions S."/>
        </authorList>
    </citation>
    <scope>NUCLEOTIDE SEQUENCE [LARGE SCALE GENOMIC DNA]</scope>
    <source>
        <strain evidence="10">DSM 44268</strain>
    </source>
</reference>
<dbReference type="NCBIfam" id="TIGR03180">
    <property type="entry name" value="UraD_2"/>
    <property type="match status" value="1"/>
</dbReference>
<dbReference type="Pfam" id="PF09349">
    <property type="entry name" value="OHCU_decarbox"/>
    <property type="match status" value="1"/>
</dbReference>
<dbReference type="OrthoDB" id="5243781at2"/>
<dbReference type="NCBIfam" id="NF010372">
    <property type="entry name" value="PRK13798.1"/>
    <property type="match status" value="1"/>
</dbReference>
<dbReference type="Gene3D" id="1.10.3330.10">
    <property type="entry name" value="Oxo-4-hydroxy-4-carboxy-5-ureidoimidazoline decarboxylase"/>
    <property type="match status" value="1"/>
</dbReference>
<comment type="catalytic activity">
    <reaction evidence="1">
        <text>5-hydroxy-2-oxo-4-ureido-2,5-dihydro-1H-imidazole-5-carboxylate + H(+) = (S)-allantoin + CO2</text>
        <dbReference type="Rhea" id="RHEA:26301"/>
        <dbReference type="ChEBI" id="CHEBI:15378"/>
        <dbReference type="ChEBI" id="CHEBI:15678"/>
        <dbReference type="ChEBI" id="CHEBI:16526"/>
        <dbReference type="ChEBI" id="CHEBI:58639"/>
        <dbReference type="EC" id="4.1.1.97"/>
    </reaction>
</comment>
<dbReference type="InterPro" id="IPR036778">
    <property type="entry name" value="OHCU_decarboxylase_sf"/>
</dbReference>
<feature type="region of interest" description="Disordered" evidence="7">
    <location>
        <begin position="66"/>
        <end position="96"/>
    </location>
</feature>
<keyword evidence="5" id="KW-0210">Decarboxylase</keyword>
<keyword evidence="4" id="KW-0659">Purine metabolism</keyword>
<dbReference type="InterPro" id="IPR017595">
    <property type="entry name" value="OHCU_decarboxylase-2"/>
</dbReference>
<accession>A0A1G7QY35</accession>
<evidence type="ECO:0000256" key="1">
    <source>
        <dbReference type="ARBA" id="ARBA00001163"/>
    </source>
</evidence>
<evidence type="ECO:0000313" key="10">
    <source>
        <dbReference type="Proteomes" id="UP000199406"/>
    </source>
</evidence>
<dbReference type="RefSeq" id="WP_091770887.1">
    <property type="nucleotide sequence ID" value="NZ_FNBT01000010.1"/>
</dbReference>
<dbReference type="EMBL" id="FNBT01000010">
    <property type="protein sequence ID" value="SDG02580.1"/>
    <property type="molecule type" value="Genomic_DNA"/>
</dbReference>
<dbReference type="PANTHER" id="PTHR43466:SF1">
    <property type="entry name" value="2-OXO-4-HYDROXY-4-CARBOXY-5-UREIDOIMIDAZOLINE DECARBOXYLASE-RELATED"/>
    <property type="match status" value="1"/>
</dbReference>